<dbReference type="InterPro" id="IPR003593">
    <property type="entry name" value="AAA+_ATPase"/>
</dbReference>
<dbReference type="PANTHER" id="PTHR42788">
    <property type="entry name" value="TAURINE IMPORT ATP-BINDING PROTEIN-RELATED"/>
    <property type="match status" value="1"/>
</dbReference>
<dbReference type="InterPro" id="IPR027417">
    <property type="entry name" value="P-loop_NTPase"/>
</dbReference>
<gene>
    <name evidence="5" type="primary">cmpD</name>
    <name evidence="5" type="ORF">Fuma_05645</name>
</gene>
<name>A0A1P8WPK1_9PLAN</name>
<dbReference type="InterPro" id="IPR017871">
    <property type="entry name" value="ABC_transporter-like_CS"/>
</dbReference>
<sequence length="268" mass="29265">MKPSSAKLSISDLRFRFAADGPDVLHVPQLTVPNGQFVSILGSSGCGKSTLLRLIAGLLNPGHGTLFPTPTPNADSQRQHGDVGMVFQSANLVPWRTARQNVLLPAELGRTRVSVSDERLSSLFRLVGLREQDTHKRSSALSGGMQMRVSLARALVLQPSLLLMDEPFAALDDLLRMQLEEDVRRIHHERSLTTVLVTHNIQEAVFMSDRVVVLGGQPSSIQADIEVSLPSDRDWQLRANSAFHELVNTVTEALHATSGDRTAAEVSL</sequence>
<dbReference type="Proteomes" id="UP000187735">
    <property type="component" value="Chromosome"/>
</dbReference>
<organism evidence="5 6">
    <name type="scientific">Fuerstiella marisgermanici</name>
    <dbReference type="NCBI Taxonomy" id="1891926"/>
    <lineage>
        <taxon>Bacteria</taxon>
        <taxon>Pseudomonadati</taxon>
        <taxon>Planctomycetota</taxon>
        <taxon>Planctomycetia</taxon>
        <taxon>Planctomycetales</taxon>
        <taxon>Planctomycetaceae</taxon>
        <taxon>Fuerstiella</taxon>
    </lineage>
</organism>
<evidence type="ECO:0000256" key="3">
    <source>
        <dbReference type="ARBA" id="ARBA00022840"/>
    </source>
</evidence>
<reference evidence="5 6" key="1">
    <citation type="journal article" date="2016" name="Front. Microbiol.">
        <title>Fuerstia marisgermanicae gen. nov., sp. nov., an Unusual Member of the Phylum Planctomycetes from the German Wadden Sea.</title>
        <authorList>
            <person name="Kohn T."/>
            <person name="Heuer A."/>
            <person name="Jogler M."/>
            <person name="Vollmers J."/>
            <person name="Boedeker C."/>
            <person name="Bunk B."/>
            <person name="Rast P."/>
            <person name="Borchert D."/>
            <person name="Glockner I."/>
            <person name="Freese H.M."/>
            <person name="Klenk H.P."/>
            <person name="Overmann J."/>
            <person name="Kaster A.K."/>
            <person name="Rohde M."/>
            <person name="Wiegand S."/>
            <person name="Jogler C."/>
        </authorList>
    </citation>
    <scope>NUCLEOTIDE SEQUENCE [LARGE SCALE GENOMIC DNA]</scope>
    <source>
        <strain evidence="5 6">NH11</strain>
    </source>
</reference>
<dbReference type="OrthoDB" id="2151853at2"/>
<evidence type="ECO:0000313" key="6">
    <source>
        <dbReference type="Proteomes" id="UP000187735"/>
    </source>
</evidence>
<dbReference type="PROSITE" id="PS00211">
    <property type="entry name" value="ABC_TRANSPORTER_1"/>
    <property type="match status" value="1"/>
</dbReference>
<dbReference type="InterPro" id="IPR050166">
    <property type="entry name" value="ABC_transporter_ATP-bind"/>
</dbReference>
<dbReference type="PROSITE" id="PS50893">
    <property type="entry name" value="ABC_TRANSPORTER_2"/>
    <property type="match status" value="1"/>
</dbReference>
<evidence type="ECO:0000256" key="1">
    <source>
        <dbReference type="ARBA" id="ARBA00022448"/>
    </source>
</evidence>
<keyword evidence="5" id="KW-0378">Hydrolase</keyword>
<keyword evidence="6" id="KW-1185">Reference proteome</keyword>
<dbReference type="EC" id="3.6.3.-" evidence="5"/>
<evidence type="ECO:0000313" key="5">
    <source>
        <dbReference type="EMBL" id="APZ95982.1"/>
    </source>
</evidence>
<feature type="domain" description="ABC transporter" evidence="4">
    <location>
        <begin position="8"/>
        <end position="241"/>
    </location>
</feature>
<keyword evidence="1" id="KW-0813">Transport</keyword>
<dbReference type="RefSeq" id="WP_158521167.1">
    <property type="nucleotide sequence ID" value="NZ_CP017641.1"/>
</dbReference>
<dbReference type="EMBL" id="CP017641">
    <property type="protein sequence ID" value="APZ95982.1"/>
    <property type="molecule type" value="Genomic_DNA"/>
</dbReference>
<dbReference type="Pfam" id="PF00005">
    <property type="entry name" value="ABC_tran"/>
    <property type="match status" value="1"/>
</dbReference>
<dbReference type="GO" id="GO:0016887">
    <property type="term" value="F:ATP hydrolysis activity"/>
    <property type="evidence" value="ECO:0007669"/>
    <property type="project" value="InterPro"/>
</dbReference>
<dbReference type="SUPFAM" id="SSF52540">
    <property type="entry name" value="P-loop containing nucleoside triphosphate hydrolases"/>
    <property type="match status" value="1"/>
</dbReference>
<dbReference type="STRING" id="1891926.Fuma_05645"/>
<dbReference type="AlphaFoldDB" id="A0A1P8WPK1"/>
<evidence type="ECO:0000256" key="2">
    <source>
        <dbReference type="ARBA" id="ARBA00022741"/>
    </source>
</evidence>
<protein>
    <submittedName>
        <fullName evidence="5">Bicarbonate transport ATP-binding protein CmpD</fullName>
        <ecNumber evidence="5">3.6.3.-</ecNumber>
    </submittedName>
</protein>
<accession>A0A1P8WPK1</accession>
<dbReference type="InterPro" id="IPR003439">
    <property type="entry name" value="ABC_transporter-like_ATP-bd"/>
</dbReference>
<proteinExistence type="predicted"/>
<dbReference type="KEGG" id="fmr:Fuma_05645"/>
<dbReference type="PANTHER" id="PTHR42788:SF19">
    <property type="entry name" value="ALIPHATIC SULFONATES IMPORT ATP-BINDING PROTEIN SSUB 2"/>
    <property type="match status" value="1"/>
</dbReference>
<keyword evidence="3 5" id="KW-0067">ATP-binding</keyword>
<dbReference type="Gene3D" id="3.40.50.300">
    <property type="entry name" value="P-loop containing nucleotide triphosphate hydrolases"/>
    <property type="match status" value="1"/>
</dbReference>
<dbReference type="SMART" id="SM00382">
    <property type="entry name" value="AAA"/>
    <property type="match status" value="1"/>
</dbReference>
<keyword evidence="2" id="KW-0547">Nucleotide-binding</keyword>
<evidence type="ECO:0000259" key="4">
    <source>
        <dbReference type="PROSITE" id="PS50893"/>
    </source>
</evidence>
<dbReference type="GO" id="GO:0005524">
    <property type="term" value="F:ATP binding"/>
    <property type="evidence" value="ECO:0007669"/>
    <property type="project" value="UniProtKB-KW"/>
</dbReference>